<dbReference type="InterPro" id="IPR007714">
    <property type="entry name" value="CFA20_dom"/>
</dbReference>
<dbReference type="AlphaFoldDB" id="A0ABD1DEP0"/>
<dbReference type="PANTHER" id="PTHR12458">
    <property type="entry name" value="ORF PROTEIN"/>
    <property type="match status" value="1"/>
</dbReference>
<organism evidence="2 3">
    <name type="scientific">Culex pipiens pipiens</name>
    <name type="common">Northern house mosquito</name>
    <dbReference type="NCBI Taxonomy" id="38569"/>
    <lineage>
        <taxon>Eukaryota</taxon>
        <taxon>Metazoa</taxon>
        <taxon>Ecdysozoa</taxon>
        <taxon>Arthropoda</taxon>
        <taxon>Hexapoda</taxon>
        <taxon>Insecta</taxon>
        <taxon>Pterygota</taxon>
        <taxon>Neoptera</taxon>
        <taxon>Endopterygota</taxon>
        <taxon>Diptera</taxon>
        <taxon>Nematocera</taxon>
        <taxon>Culicoidea</taxon>
        <taxon>Culicidae</taxon>
        <taxon>Culicinae</taxon>
        <taxon>Culicini</taxon>
        <taxon>Culex</taxon>
        <taxon>Culex</taxon>
    </lineage>
</organism>
<dbReference type="Pfam" id="PF05018">
    <property type="entry name" value="CFA20_dom"/>
    <property type="match status" value="1"/>
</dbReference>
<sequence>MFRNTYQRGFLVVFSSSGSKPLEIWDVVTKNGHAKRVTDVDLKQLSFELMGVNVATTYMVAPRCPCPSLAVKLPFLVLLVKNMKKFFSFEIQILDDRNLLRRFRASNYQSATRVDNFCTVMPLALTPGWNQIQFNLADFTRRAYGTNYVETVRIQIHANVRVKRVYFSDRLYPDDELPANLRLHPPLRPLKIGQMYRKKGKLPKDAVETVRPTTPVTAFTEERTTTTTQEMTMDFSGPTTTVSFSTVKETTYESTVEYG</sequence>
<comment type="caution">
    <text evidence="2">The sequence shown here is derived from an EMBL/GenBank/DDBJ whole genome shotgun (WGS) entry which is preliminary data.</text>
</comment>
<dbReference type="InterPro" id="IPR040441">
    <property type="entry name" value="CFA20/CFAP20DC"/>
</dbReference>
<evidence type="ECO:0000259" key="1">
    <source>
        <dbReference type="Pfam" id="PF05018"/>
    </source>
</evidence>
<gene>
    <name evidence="2" type="ORF">pipiens_009298</name>
</gene>
<proteinExistence type="predicted"/>
<dbReference type="Proteomes" id="UP001562425">
    <property type="component" value="Unassembled WGS sequence"/>
</dbReference>
<feature type="non-terminal residue" evidence="2">
    <location>
        <position position="259"/>
    </location>
</feature>
<reference evidence="2 3" key="1">
    <citation type="submission" date="2024-05" db="EMBL/GenBank/DDBJ databases">
        <title>Culex pipiens pipiens assembly and annotation.</title>
        <authorList>
            <person name="Alout H."/>
            <person name="Durand T."/>
        </authorList>
    </citation>
    <scope>NUCLEOTIDE SEQUENCE [LARGE SCALE GENOMIC DNA]</scope>
    <source>
        <strain evidence="2">HA-2024</strain>
        <tissue evidence="2">Whole body</tissue>
    </source>
</reference>
<dbReference type="EMBL" id="JBEHCU010006055">
    <property type="protein sequence ID" value="KAL1398012.1"/>
    <property type="molecule type" value="Genomic_DNA"/>
</dbReference>
<accession>A0ABD1DEP0</accession>
<protein>
    <recommendedName>
        <fullName evidence="1">CFA20 domain-containing protein</fullName>
    </recommendedName>
</protein>
<evidence type="ECO:0000313" key="2">
    <source>
        <dbReference type="EMBL" id="KAL1398012.1"/>
    </source>
</evidence>
<feature type="domain" description="CFA20" evidence="1">
    <location>
        <begin position="1"/>
        <end position="184"/>
    </location>
</feature>
<keyword evidence="3" id="KW-1185">Reference proteome</keyword>
<evidence type="ECO:0000313" key="3">
    <source>
        <dbReference type="Proteomes" id="UP001562425"/>
    </source>
</evidence>
<name>A0ABD1DEP0_CULPP</name>